<evidence type="ECO:0000313" key="2">
    <source>
        <dbReference type="EMBL" id="ADB14881.1"/>
    </source>
</evidence>
<evidence type="ECO:0000313" key="3">
    <source>
        <dbReference type="Proteomes" id="UP000001887"/>
    </source>
</evidence>
<evidence type="ECO:0000256" key="1">
    <source>
        <dbReference type="SAM" id="SignalP"/>
    </source>
</evidence>
<feature type="chain" id="PRO_5003035971" evidence="1">
    <location>
        <begin position="24"/>
        <end position="653"/>
    </location>
</feature>
<gene>
    <name evidence="2" type="ordered locus">Psta_0185</name>
</gene>
<accession>D2R196</accession>
<sequence length="653" mass="71702" precursor="true">MKKIVIAVAMLVMSWVASMPATAQGLNTQTTISSRTAEADLVRSWYRDYLGREPGPELTAWVELLRGGMSPIDVQATILGSDEFYNQKGRDPQTWVLETLQAVTWQEPPLTILRQWTDRLTTLRGDRFALSREILQAQAQINSGSSSTAPAAATDIAMRIASASRLLLETGDFELAGTQQGRQLNLRSRAVESSANELVNVLRLRSYQPSQLSNAVIALERAIGEVQNVLSNPTGTAPSTSALARRISTLTSDLRLSISGQTDMTPVNPLPGYQTYDQQQLLSQLETVRRASQSVLQLFTAQSSTDYNARLMTRDLESFAASADALDRNIRGGTSLQRLSWDLDGIRQQATVLRPRLLEGRPPVFTRLYWSSVESGLAQMADTIARATGTTSPITSPGGGLTPVNPAGPSVTVVPLVDQAVMQVDAFLVATGPLVFGIPDVPLLQKDIRTLRNHLMELRQMAAENRRADQLAASLEYASADLDIIDQRWTKIAGDYRLVNPIRLTGLADSLTKIDTAIRATASSSGVLKPDLSSRVSLLVSTLDRDLASFKTTLAPFANYPEFRSMQLFLEQMNGYTKSLAQQQQLVQPDPSQQLRLAAGMIRQVELISTYTDRLSERAKAANNRDAVAVAANLQQRVRQINDLVIDLERELR</sequence>
<feature type="signal peptide" evidence="1">
    <location>
        <begin position="1"/>
        <end position="23"/>
    </location>
</feature>
<dbReference type="KEGG" id="psl:Psta_0185"/>
<dbReference type="eggNOG" id="COG1511">
    <property type="taxonomic scope" value="Bacteria"/>
</dbReference>
<dbReference type="STRING" id="530564.Psta_0185"/>
<proteinExistence type="predicted"/>
<reference evidence="2 3" key="1">
    <citation type="journal article" date="2009" name="Stand. Genomic Sci.">
        <title>Complete genome sequence of Pirellula staleyi type strain (ATCC 27377).</title>
        <authorList>
            <person name="Clum A."/>
            <person name="Tindall B.J."/>
            <person name="Sikorski J."/>
            <person name="Ivanova N."/>
            <person name="Mavrommatis K."/>
            <person name="Lucas S."/>
            <person name="Glavina del Rio T."/>
            <person name="Nolan M."/>
            <person name="Chen F."/>
            <person name="Tice H."/>
            <person name="Pitluck S."/>
            <person name="Cheng J.F."/>
            <person name="Chertkov O."/>
            <person name="Brettin T."/>
            <person name="Han C."/>
            <person name="Detter J.C."/>
            <person name="Kuske C."/>
            <person name="Bruce D."/>
            <person name="Goodwin L."/>
            <person name="Ovchinikova G."/>
            <person name="Pati A."/>
            <person name="Mikhailova N."/>
            <person name="Chen A."/>
            <person name="Palaniappan K."/>
            <person name="Land M."/>
            <person name="Hauser L."/>
            <person name="Chang Y.J."/>
            <person name="Jeffries C.D."/>
            <person name="Chain P."/>
            <person name="Rohde M."/>
            <person name="Goker M."/>
            <person name="Bristow J."/>
            <person name="Eisen J.A."/>
            <person name="Markowitz V."/>
            <person name="Hugenholtz P."/>
            <person name="Kyrpides N.C."/>
            <person name="Klenk H.P."/>
            <person name="Lapidus A."/>
        </authorList>
    </citation>
    <scope>NUCLEOTIDE SEQUENCE [LARGE SCALE GENOMIC DNA]</scope>
    <source>
        <strain evidence="3">ATCC 27377 / DSM 6068 / ICPB 4128</strain>
    </source>
</reference>
<dbReference type="EMBL" id="CP001848">
    <property type="protein sequence ID" value="ADB14881.1"/>
    <property type="molecule type" value="Genomic_DNA"/>
</dbReference>
<dbReference type="AlphaFoldDB" id="D2R196"/>
<dbReference type="Proteomes" id="UP000001887">
    <property type="component" value="Chromosome"/>
</dbReference>
<organism evidence="2 3">
    <name type="scientific">Pirellula staleyi (strain ATCC 27377 / DSM 6068 / ICPB 4128)</name>
    <name type="common">Pirella staleyi</name>
    <dbReference type="NCBI Taxonomy" id="530564"/>
    <lineage>
        <taxon>Bacteria</taxon>
        <taxon>Pseudomonadati</taxon>
        <taxon>Planctomycetota</taxon>
        <taxon>Planctomycetia</taxon>
        <taxon>Pirellulales</taxon>
        <taxon>Pirellulaceae</taxon>
        <taxon>Pirellula</taxon>
    </lineage>
</organism>
<dbReference type="HOGENOM" id="CLU_419692_0_0_0"/>
<name>D2R196_PIRSD</name>
<protein>
    <submittedName>
        <fullName evidence="2">Uncharacterized protein</fullName>
    </submittedName>
</protein>
<keyword evidence="3" id="KW-1185">Reference proteome</keyword>
<keyword evidence="1" id="KW-0732">Signal</keyword>